<dbReference type="Proteomes" id="UP000886501">
    <property type="component" value="Unassembled WGS sequence"/>
</dbReference>
<name>A0ACB6ZEI9_THEGA</name>
<keyword evidence="2" id="KW-1185">Reference proteome</keyword>
<organism evidence="1 2">
    <name type="scientific">Thelephora ganbajun</name>
    <name type="common">Ganba fungus</name>
    <dbReference type="NCBI Taxonomy" id="370292"/>
    <lineage>
        <taxon>Eukaryota</taxon>
        <taxon>Fungi</taxon>
        <taxon>Dikarya</taxon>
        <taxon>Basidiomycota</taxon>
        <taxon>Agaricomycotina</taxon>
        <taxon>Agaricomycetes</taxon>
        <taxon>Thelephorales</taxon>
        <taxon>Thelephoraceae</taxon>
        <taxon>Thelephora</taxon>
    </lineage>
</organism>
<evidence type="ECO:0000313" key="2">
    <source>
        <dbReference type="Proteomes" id="UP000886501"/>
    </source>
</evidence>
<reference evidence="1" key="2">
    <citation type="journal article" date="2020" name="Nat. Commun.">
        <title>Large-scale genome sequencing of mycorrhizal fungi provides insights into the early evolution of symbiotic traits.</title>
        <authorList>
            <person name="Miyauchi S."/>
            <person name="Kiss E."/>
            <person name="Kuo A."/>
            <person name="Drula E."/>
            <person name="Kohler A."/>
            <person name="Sanchez-Garcia M."/>
            <person name="Morin E."/>
            <person name="Andreopoulos B."/>
            <person name="Barry K.W."/>
            <person name="Bonito G."/>
            <person name="Buee M."/>
            <person name="Carver A."/>
            <person name="Chen C."/>
            <person name="Cichocki N."/>
            <person name="Clum A."/>
            <person name="Culley D."/>
            <person name="Crous P.W."/>
            <person name="Fauchery L."/>
            <person name="Girlanda M."/>
            <person name="Hayes R.D."/>
            <person name="Keri Z."/>
            <person name="LaButti K."/>
            <person name="Lipzen A."/>
            <person name="Lombard V."/>
            <person name="Magnuson J."/>
            <person name="Maillard F."/>
            <person name="Murat C."/>
            <person name="Nolan M."/>
            <person name="Ohm R.A."/>
            <person name="Pangilinan J."/>
            <person name="Pereira M.F."/>
            <person name="Perotto S."/>
            <person name="Peter M."/>
            <person name="Pfister S."/>
            <person name="Riley R."/>
            <person name="Sitrit Y."/>
            <person name="Stielow J.B."/>
            <person name="Szollosi G."/>
            <person name="Zifcakova L."/>
            <person name="Stursova M."/>
            <person name="Spatafora J.W."/>
            <person name="Tedersoo L."/>
            <person name="Vaario L.M."/>
            <person name="Yamada A."/>
            <person name="Yan M."/>
            <person name="Wang P."/>
            <person name="Xu J."/>
            <person name="Bruns T."/>
            <person name="Baldrian P."/>
            <person name="Vilgalys R."/>
            <person name="Dunand C."/>
            <person name="Henrissat B."/>
            <person name="Grigoriev I.V."/>
            <person name="Hibbett D."/>
            <person name="Nagy L.G."/>
            <person name="Martin F.M."/>
        </authorList>
    </citation>
    <scope>NUCLEOTIDE SEQUENCE</scope>
    <source>
        <strain evidence="1">P2</strain>
    </source>
</reference>
<gene>
    <name evidence="1" type="ORF">BDM02DRAFT_3115778</name>
</gene>
<protein>
    <submittedName>
        <fullName evidence="1">Uncharacterized protein</fullName>
    </submittedName>
</protein>
<sequence>MFTVVDEFNSPSHRITSDAQRSPFVNPTQWGAKLFRISWVKLYPKVFILVRWWRLCQKRSVISPSVRNIQPQGA</sequence>
<comment type="caution">
    <text evidence="1">The sequence shown here is derived from an EMBL/GenBank/DDBJ whole genome shotgun (WGS) entry which is preliminary data.</text>
</comment>
<evidence type="ECO:0000313" key="1">
    <source>
        <dbReference type="EMBL" id="KAF9648160.1"/>
    </source>
</evidence>
<proteinExistence type="predicted"/>
<reference evidence="1" key="1">
    <citation type="submission" date="2019-10" db="EMBL/GenBank/DDBJ databases">
        <authorList>
            <consortium name="DOE Joint Genome Institute"/>
            <person name="Kuo A."/>
            <person name="Miyauchi S."/>
            <person name="Kiss E."/>
            <person name="Drula E."/>
            <person name="Kohler A."/>
            <person name="Sanchez-Garcia M."/>
            <person name="Andreopoulos B."/>
            <person name="Barry K.W."/>
            <person name="Bonito G."/>
            <person name="Buee M."/>
            <person name="Carver A."/>
            <person name="Chen C."/>
            <person name="Cichocki N."/>
            <person name="Clum A."/>
            <person name="Culley D."/>
            <person name="Crous P.W."/>
            <person name="Fauchery L."/>
            <person name="Girlanda M."/>
            <person name="Hayes R."/>
            <person name="Keri Z."/>
            <person name="Labutti K."/>
            <person name="Lipzen A."/>
            <person name="Lombard V."/>
            <person name="Magnuson J."/>
            <person name="Maillard F."/>
            <person name="Morin E."/>
            <person name="Murat C."/>
            <person name="Nolan M."/>
            <person name="Ohm R."/>
            <person name="Pangilinan J."/>
            <person name="Pereira M."/>
            <person name="Perotto S."/>
            <person name="Peter M."/>
            <person name="Riley R."/>
            <person name="Sitrit Y."/>
            <person name="Stielow B."/>
            <person name="Szollosi G."/>
            <person name="Zifcakova L."/>
            <person name="Stursova M."/>
            <person name="Spatafora J.W."/>
            <person name="Tedersoo L."/>
            <person name="Vaario L.-M."/>
            <person name="Yamada A."/>
            <person name="Yan M."/>
            <person name="Wang P."/>
            <person name="Xu J."/>
            <person name="Bruns T."/>
            <person name="Baldrian P."/>
            <person name="Vilgalys R."/>
            <person name="Henrissat B."/>
            <person name="Grigoriev I.V."/>
            <person name="Hibbett D."/>
            <person name="Nagy L.G."/>
            <person name="Martin F.M."/>
        </authorList>
    </citation>
    <scope>NUCLEOTIDE SEQUENCE</scope>
    <source>
        <strain evidence="1">P2</strain>
    </source>
</reference>
<dbReference type="EMBL" id="MU118018">
    <property type="protein sequence ID" value="KAF9648160.1"/>
    <property type="molecule type" value="Genomic_DNA"/>
</dbReference>
<accession>A0ACB6ZEI9</accession>